<feature type="signal peptide" evidence="5">
    <location>
        <begin position="1"/>
        <end position="28"/>
    </location>
</feature>
<proteinExistence type="predicted"/>
<gene>
    <name evidence="7" type="ORF">J2851_001435</name>
</gene>
<protein>
    <submittedName>
        <fullName evidence="7">Methionine-rich copper-binding protein CopC</fullName>
    </submittedName>
</protein>
<name>A0ABS4SGJ4_9PROT</name>
<dbReference type="RefSeq" id="WP_209765247.1">
    <property type="nucleotide sequence ID" value="NZ_JAGINP010000004.1"/>
</dbReference>
<evidence type="ECO:0000256" key="3">
    <source>
        <dbReference type="ARBA" id="ARBA00022729"/>
    </source>
</evidence>
<evidence type="ECO:0000256" key="4">
    <source>
        <dbReference type="ARBA" id="ARBA00023008"/>
    </source>
</evidence>
<accession>A0ABS4SGJ4</accession>
<feature type="chain" id="PRO_5046425341" evidence="5">
    <location>
        <begin position="29"/>
        <end position="130"/>
    </location>
</feature>
<evidence type="ECO:0000256" key="2">
    <source>
        <dbReference type="ARBA" id="ARBA00022723"/>
    </source>
</evidence>
<dbReference type="PANTHER" id="PTHR34820:SF4">
    <property type="entry name" value="INNER MEMBRANE PROTEIN YEBZ"/>
    <property type="match status" value="1"/>
</dbReference>
<keyword evidence="2" id="KW-0479">Metal-binding</keyword>
<comment type="subcellular location">
    <subcellularLocation>
        <location evidence="1">Cell envelope</location>
    </subcellularLocation>
</comment>
<dbReference type="SUPFAM" id="SSF81296">
    <property type="entry name" value="E set domains"/>
    <property type="match status" value="1"/>
</dbReference>
<comment type="caution">
    <text evidence="7">The sequence shown here is derived from an EMBL/GenBank/DDBJ whole genome shotgun (WGS) entry which is preliminary data.</text>
</comment>
<keyword evidence="3 5" id="KW-0732">Signal</keyword>
<feature type="domain" description="CopC" evidence="6">
    <location>
        <begin position="29"/>
        <end position="122"/>
    </location>
</feature>
<sequence>MMRTVAKAPSLAALGGLLALVLASPVHAHAVIKESRPAENGTVAGPDVDLSVRFNSRVDHARSKLSVSAGKSEPAVVPIAPDSPADALTGRATGLAPGAYQLHWQVLSVDGHITRGVVPFKVQAPQARVQ</sequence>
<dbReference type="InterPro" id="IPR014756">
    <property type="entry name" value="Ig_E-set"/>
</dbReference>
<dbReference type="Gene3D" id="2.60.40.1220">
    <property type="match status" value="1"/>
</dbReference>
<organism evidence="7 8">
    <name type="scientific">Azospirillum rugosum</name>
    <dbReference type="NCBI Taxonomy" id="416170"/>
    <lineage>
        <taxon>Bacteria</taxon>
        <taxon>Pseudomonadati</taxon>
        <taxon>Pseudomonadota</taxon>
        <taxon>Alphaproteobacteria</taxon>
        <taxon>Rhodospirillales</taxon>
        <taxon>Azospirillaceae</taxon>
        <taxon>Azospirillum</taxon>
    </lineage>
</organism>
<dbReference type="InterPro" id="IPR007348">
    <property type="entry name" value="CopC_dom"/>
</dbReference>
<evidence type="ECO:0000256" key="5">
    <source>
        <dbReference type="SAM" id="SignalP"/>
    </source>
</evidence>
<dbReference type="InterPro" id="IPR032694">
    <property type="entry name" value="CopC/D"/>
</dbReference>
<evidence type="ECO:0000259" key="6">
    <source>
        <dbReference type="Pfam" id="PF04234"/>
    </source>
</evidence>
<evidence type="ECO:0000256" key="1">
    <source>
        <dbReference type="ARBA" id="ARBA00004196"/>
    </source>
</evidence>
<keyword evidence="8" id="KW-1185">Reference proteome</keyword>
<evidence type="ECO:0000313" key="8">
    <source>
        <dbReference type="Proteomes" id="UP000781958"/>
    </source>
</evidence>
<dbReference type="EMBL" id="JAGINP010000004">
    <property type="protein sequence ID" value="MBP2291686.1"/>
    <property type="molecule type" value="Genomic_DNA"/>
</dbReference>
<dbReference type="Pfam" id="PF04234">
    <property type="entry name" value="CopC"/>
    <property type="match status" value="1"/>
</dbReference>
<evidence type="ECO:0000313" key="7">
    <source>
        <dbReference type="EMBL" id="MBP2291686.1"/>
    </source>
</evidence>
<keyword evidence="4" id="KW-0186">Copper</keyword>
<dbReference type="Proteomes" id="UP000781958">
    <property type="component" value="Unassembled WGS sequence"/>
</dbReference>
<dbReference type="PANTHER" id="PTHR34820">
    <property type="entry name" value="INNER MEMBRANE PROTEIN YEBZ"/>
    <property type="match status" value="1"/>
</dbReference>
<reference evidence="7 8" key="1">
    <citation type="submission" date="2021-03" db="EMBL/GenBank/DDBJ databases">
        <title>Genomic Encyclopedia of Type Strains, Phase III (KMG-III): the genomes of soil and plant-associated and newly described type strains.</title>
        <authorList>
            <person name="Whitman W."/>
        </authorList>
    </citation>
    <scope>NUCLEOTIDE SEQUENCE [LARGE SCALE GENOMIC DNA]</scope>
    <source>
        <strain evidence="7 8">IMMIB AFH-6</strain>
    </source>
</reference>
<dbReference type="InterPro" id="IPR014755">
    <property type="entry name" value="Cu-Rt/internalin_Ig-like"/>
</dbReference>